<feature type="compositionally biased region" description="Polar residues" evidence="1">
    <location>
        <begin position="257"/>
        <end position="268"/>
    </location>
</feature>
<name>A0ABQ9YU07_9CRUS</name>
<feature type="compositionally biased region" description="Acidic residues" evidence="1">
    <location>
        <begin position="246"/>
        <end position="255"/>
    </location>
</feature>
<dbReference type="EMBL" id="JAOYFB010000001">
    <property type="protein sequence ID" value="KAK4004139.1"/>
    <property type="molecule type" value="Genomic_DNA"/>
</dbReference>
<organism evidence="2 3">
    <name type="scientific">Daphnia magna</name>
    <dbReference type="NCBI Taxonomy" id="35525"/>
    <lineage>
        <taxon>Eukaryota</taxon>
        <taxon>Metazoa</taxon>
        <taxon>Ecdysozoa</taxon>
        <taxon>Arthropoda</taxon>
        <taxon>Crustacea</taxon>
        <taxon>Branchiopoda</taxon>
        <taxon>Diplostraca</taxon>
        <taxon>Cladocera</taxon>
        <taxon>Anomopoda</taxon>
        <taxon>Daphniidae</taxon>
        <taxon>Daphnia</taxon>
    </lineage>
</organism>
<comment type="caution">
    <text evidence="2">The sequence shown here is derived from an EMBL/GenBank/DDBJ whole genome shotgun (WGS) entry which is preliminary data.</text>
</comment>
<evidence type="ECO:0008006" key="4">
    <source>
        <dbReference type="Google" id="ProtNLM"/>
    </source>
</evidence>
<gene>
    <name evidence="2" type="ORF">OUZ56_005884</name>
</gene>
<evidence type="ECO:0000313" key="3">
    <source>
        <dbReference type="Proteomes" id="UP001234178"/>
    </source>
</evidence>
<sequence>MRQSSLFLSAIIGVCIFVSFTSAGVLDSLSKKKKSPSKSITGHREWPSNSSSTVVPTADGGQLKVDLCEANIVIPLTSQRAAKRNFTVKSTQFPFRRSTPLICSWNVKVSKSCRRGLVTMSINERSRLAGDQGCLNGYYTVSPIMADIKICGRVNFVPALQWYVEDQQPEVTVHLKHVGLDDGYSEGLAFTLSGECLNEESDMTKNKASKTYSHWLQQVASQSLKFGVPTVALPDGLDLESILNDSESETEDELVDVSTTTASPNVTDKTPPKKNGVDFDLETPWHLLKNQSAPTAAPSPVSNSPKPQPPAANTTNSEPHPIIHLTYQTLNQTIPSTSAPKKVSIPKKSPAKPAALTDLFNLETPWHVLKNQSVMATVPPPKKNGTNSSHAQTVELILWT</sequence>
<feature type="compositionally biased region" description="Polar residues" evidence="1">
    <location>
        <begin position="292"/>
        <end position="318"/>
    </location>
</feature>
<accession>A0ABQ9YU07</accession>
<evidence type="ECO:0000313" key="2">
    <source>
        <dbReference type="EMBL" id="KAK4004139.1"/>
    </source>
</evidence>
<keyword evidence="3" id="KW-1185">Reference proteome</keyword>
<feature type="region of interest" description="Disordered" evidence="1">
    <location>
        <begin position="292"/>
        <end position="319"/>
    </location>
</feature>
<feature type="region of interest" description="Disordered" evidence="1">
    <location>
        <begin position="32"/>
        <end position="55"/>
    </location>
</feature>
<reference evidence="2 3" key="1">
    <citation type="journal article" date="2023" name="Nucleic Acids Res.">
        <title>The hologenome of Daphnia magna reveals possible DNA methylation and microbiome-mediated evolution of the host genome.</title>
        <authorList>
            <person name="Chaturvedi A."/>
            <person name="Li X."/>
            <person name="Dhandapani V."/>
            <person name="Marshall H."/>
            <person name="Kissane S."/>
            <person name="Cuenca-Cambronero M."/>
            <person name="Asole G."/>
            <person name="Calvet F."/>
            <person name="Ruiz-Romero M."/>
            <person name="Marangio P."/>
            <person name="Guigo R."/>
            <person name="Rago D."/>
            <person name="Mirbahai L."/>
            <person name="Eastwood N."/>
            <person name="Colbourne J.K."/>
            <person name="Zhou J."/>
            <person name="Mallon E."/>
            <person name="Orsini L."/>
        </authorList>
    </citation>
    <scope>NUCLEOTIDE SEQUENCE [LARGE SCALE GENOMIC DNA]</scope>
    <source>
        <strain evidence="2">LRV0_1</strain>
    </source>
</reference>
<protein>
    <recommendedName>
        <fullName evidence="4">CUB domain-containing protein</fullName>
    </recommendedName>
</protein>
<feature type="region of interest" description="Disordered" evidence="1">
    <location>
        <begin position="246"/>
        <end position="279"/>
    </location>
</feature>
<proteinExistence type="predicted"/>
<evidence type="ECO:0000256" key="1">
    <source>
        <dbReference type="SAM" id="MobiDB-lite"/>
    </source>
</evidence>
<dbReference type="Proteomes" id="UP001234178">
    <property type="component" value="Unassembled WGS sequence"/>
</dbReference>